<protein>
    <submittedName>
        <fullName evidence="1">Uncharacterized protein</fullName>
    </submittedName>
</protein>
<organism evidence="1 2">
    <name type="scientific">Runella slithyformis (strain ATCC 29530 / DSM 19594 / LMG 11500 / NCIMB 11436 / LSU 4)</name>
    <dbReference type="NCBI Taxonomy" id="761193"/>
    <lineage>
        <taxon>Bacteria</taxon>
        <taxon>Pseudomonadati</taxon>
        <taxon>Bacteroidota</taxon>
        <taxon>Cytophagia</taxon>
        <taxon>Cytophagales</taxon>
        <taxon>Spirosomataceae</taxon>
        <taxon>Runella</taxon>
    </lineage>
</organism>
<proteinExistence type="predicted"/>
<dbReference type="RefSeq" id="WP_013929555.1">
    <property type="nucleotide sequence ID" value="NC_015703.1"/>
</dbReference>
<reference evidence="2" key="1">
    <citation type="submission" date="2011-06" db="EMBL/GenBank/DDBJ databases">
        <title>The complete genome of chromosome of Runella slithyformis DSM 19594.</title>
        <authorList>
            <consortium name="US DOE Joint Genome Institute (JGI-PGF)"/>
            <person name="Lucas S."/>
            <person name="Han J."/>
            <person name="Lapidus A."/>
            <person name="Bruce D."/>
            <person name="Goodwin L."/>
            <person name="Pitluck S."/>
            <person name="Peters L."/>
            <person name="Kyrpides N."/>
            <person name="Mavromatis K."/>
            <person name="Ivanova N."/>
            <person name="Ovchinnikova G."/>
            <person name="Zhang X."/>
            <person name="Misra M."/>
            <person name="Detter J.C."/>
            <person name="Tapia R."/>
            <person name="Han C."/>
            <person name="Land M."/>
            <person name="Hauser L."/>
            <person name="Markowitz V."/>
            <person name="Cheng J.-F."/>
            <person name="Hugenholtz P."/>
            <person name="Woyke T."/>
            <person name="Wu D."/>
            <person name="Tindall B."/>
            <person name="Faehrich R."/>
            <person name="Brambilla E."/>
            <person name="Klenk H.-P."/>
            <person name="Eisen J.A."/>
        </authorList>
    </citation>
    <scope>NUCLEOTIDE SEQUENCE [LARGE SCALE GENOMIC DNA]</scope>
    <source>
        <strain evidence="2">ATCC 29530 / DSM 19594 / LMG 11500 / NCIMB 11436 / LSU 4</strain>
    </source>
</reference>
<reference evidence="1 2" key="2">
    <citation type="journal article" date="2012" name="Stand. Genomic Sci.">
        <title>Complete genome sequence of the aquatic bacterium Runella slithyformis type strain (LSU 4(T)).</title>
        <authorList>
            <person name="Copeland A."/>
            <person name="Zhang X."/>
            <person name="Misra M."/>
            <person name="Lapidus A."/>
            <person name="Nolan M."/>
            <person name="Lucas S."/>
            <person name="Deshpande S."/>
            <person name="Cheng J.F."/>
            <person name="Tapia R."/>
            <person name="Goodwin L.A."/>
            <person name="Pitluck S."/>
            <person name="Liolios K."/>
            <person name="Pagani I."/>
            <person name="Ivanova N."/>
            <person name="Mikhailova N."/>
            <person name="Pati A."/>
            <person name="Chen A."/>
            <person name="Palaniappan K."/>
            <person name="Land M."/>
            <person name="Hauser L."/>
            <person name="Pan C."/>
            <person name="Jeffries C.D."/>
            <person name="Detter J.C."/>
            <person name="Brambilla E.M."/>
            <person name="Rohde M."/>
            <person name="Djao O.D."/>
            <person name="Goker M."/>
            <person name="Sikorski J."/>
            <person name="Tindall B.J."/>
            <person name="Woyke T."/>
            <person name="Bristow J."/>
            <person name="Eisen J.A."/>
            <person name="Markowitz V."/>
            <person name="Hugenholtz P."/>
            <person name="Kyrpides N.C."/>
            <person name="Klenk H.P."/>
            <person name="Mavromatis K."/>
        </authorList>
    </citation>
    <scope>NUCLEOTIDE SEQUENCE [LARGE SCALE GENOMIC DNA]</scope>
    <source>
        <strain evidence="2">ATCC 29530 / DSM 19594 / LMG 11500 / NCIMB 11436 / LSU 4</strain>
    </source>
</reference>
<dbReference type="EMBL" id="CP002859">
    <property type="protein sequence ID" value="AEI50252.1"/>
    <property type="molecule type" value="Genomic_DNA"/>
</dbReference>
<name>A0A7U3ZN66_RUNSL</name>
<keyword evidence="2" id="KW-1185">Reference proteome</keyword>
<dbReference type="Proteomes" id="UP000000493">
    <property type="component" value="Chromosome"/>
</dbReference>
<evidence type="ECO:0000313" key="2">
    <source>
        <dbReference type="Proteomes" id="UP000000493"/>
    </source>
</evidence>
<dbReference type="KEGG" id="rsi:Runsl_3896"/>
<sequence length="86" mass="9696">MNAYKLVTQDCTSAVLLVPHGSGFLEERVFVSDSAYSSYTINPTFIKINFEDYESISVCEFQSLKYKAIQKIKEFSALLPSPVFSI</sequence>
<gene>
    <name evidence="1" type="ordered locus">Runsl_3896</name>
</gene>
<accession>A0A7U3ZN66</accession>
<dbReference type="AlphaFoldDB" id="A0A7U3ZN66"/>
<evidence type="ECO:0000313" key="1">
    <source>
        <dbReference type="EMBL" id="AEI50252.1"/>
    </source>
</evidence>